<reference evidence="2" key="2">
    <citation type="submission" date="2022-01" db="EMBL/GenBank/DDBJ databases">
        <authorList>
            <person name="Yamashiro T."/>
            <person name="Shiraishi A."/>
            <person name="Satake H."/>
            <person name="Nakayama K."/>
        </authorList>
    </citation>
    <scope>NUCLEOTIDE SEQUENCE</scope>
</reference>
<feature type="region of interest" description="Disordered" evidence="1">
    <location>
        <begin position="108"/>
        <end position="134"/>
    </location>
</feature>
<comment type="caution">
    <text evidence="2">The sequence shown here is derived from an EMBL/GenBank/DDBJ whole genome shotgun (WGS) entry which is preliminary data.</text>
</comment>
<sequence>MDSMGGYLSVHFGLEFGALAEILGLTRSDGEEIRKCYMTYLEAFRGASSAEGKGKEKLEHFGIKLEEEEDCKLQQSTHYGGKESQTTCYKCQDTGHYAFEYPEKNKRKGQTNYSSYMEPSTSKFGEGEDSHSTSSPRLIIFKPANIGSLGQRPTGVLDPLVHHQDDSYWGKVNSIAQPNHVTLNINHEWCERLPTPAQPNHVTLNINHEWCERLPTPGAPKTSLATIEIEEVVSHTERIIESEKQEEAAYTNKENNA</sequence>
<accession>A0ABQ5IX04</accession>
<dbReference type="GO" id="GO:0003677">
    <property type="term" value="F:DNA binding"/>
    <property type="evidence" value="ECO:0007669"/>
    <property type="project" value="UniProtKB-KW"/>
</dbReference>
<evidence type="ECO:0000313" key="2">
    <source>
        <dbReference type="EMBL" id="GJU04766.1"/>
    </source>
</evidence>
<organism evidence="2 3">
    <name type="scientific">Tanacetum coccineum</name>
    <dbReference type="NCBI Taxonomy" id="301880"/>
    <lineage>
        <taxon>Eukaryota</taxon>
        <taxon>Viridiplantae</taxon>
        <taxon>Streptophyta</taxon>
        <taxon>Embryophyta</taxon>
        <taxon>Tracheophyta</taxon>
        <taxon>Spermatophyta</taxon>
        <taxon>Magnoliopsida</taxon>
        <taxon>eudicotyledons</taxon>
        <taxon>Gunneridae</taxon>
        <taxon>Pentapetalae</taxon>
        <taxon>asterids</taxon>
        <taxon>campanulids</taxon>
        <taxon>Asterales</taxon>
        <taxon>Asteraceae</taxon>
        <taxon>Asteroideae</taxon>
        <taxon>Anthemideae</taxon>
        <taxon>Anthemidinae</taxon>
        <taxon>Tanacetum</taxon>
    </lineage>
</organism>
<protein>
    <submittedName>
        <fullName evidence="2">ARID DNA-binding domain-containing protein</fullName>
    </submittedName>
</protein>
<dbReference type="Gene3D" id="4.10.60.10">
    <property type="entry name" value="Zinc finger, CCHC-type"/>
    <property type="match status" value="1"/>
</dbReference>
<proteinExistence type="predicted"/>
<name>A0ABQ5IX04_9ASTR</name>
<reference evidence="2" key="1">
    <citation type="journal article" date="2022" name="Int. J. Mol. Sci.">
        <title>Draft Genome of Tanacetum Coccineum: Genomic Comparison of Closely Related Tanacetum-Family Plants.</title>
        <authorList>
            <person name="Yamashiro T."/>
            <person name="Shiraishi A."/>
            <person name="Nakayama K."/>
            <person name="Satake H."/>
        </authorList>
    </citation>
    <scope>NUCLEOTIDE SEQUENCE</scope>
</reference>
<dbReference type="SUPFAM" id="SSF57756">
    <property type="entry name" value="Retrovirus zinc finger-like domains"/>
    <property type="match status" value="1"/>
</dbReference>
<dbReference type="InterPro" id="IPR036875">
    <property type="entry name" value="Znf_CCHC_sf"/>
</dbReference>
<evidence type="ECO:0000313" key="3">
    <source>
        <dbReference type="Proteomes" id="UP001151760"/>
    </source>
</evidence>
<dbReference type="Proteomes" id="UP001151760">
    <property type="component" value="Unassembled WGS sequence"/>
</dbReference>
<evidence type="ECO:0000256" key="1">
    <source>
        <dbReference type="SAM" id="MobiDB-lite"/>
    </source>
</evidence>
<feature type="compositionally biased region" description="Polar residues" evidence="1">
    <location>
        <begin position="110"/>
        <end position="123"/>
    </location>
</feature>
<keyword evidence="3" id="KW-1185">Reference proteome</keyword>
<keyword evidence="2" id="KW-0238">DNA-binding</keyword>
<gene>
    <name evidence="2" type="ORF">Tco_1121196</name>
</gene>
<dbReference type="EMBL" id="BQNB010021282">
    <property type="protein sequence ID" value="GJU04766.1"/>
    <property type="molecule type" value="Genomic_DNA"/>
</dbReference>